<comment type="function">
    <text evidence="2">Catalyzes the rate-limiting step of the non-oxidative phase in the pentose phosphate pathway. Catalyzes the reversible conversion of sedheptulose-7-phosphate and D-glyceraldehyde 3-phosphate into erythrose-4-phosphate and beta-D-fructose 6-phosphate.</text>
</comment>
<proteinExistence type="predicted"/>
<name>A0A168EDE7_CORFA</name>
<evidence type="ECO:0000313" key="3">
    <source>
        <dbReference type="EMBL" id="OAA73680.1"/>
    </source>
</evidence>
<comment type="caution">
    <text evidence="3">The sequence shown here is derived from an EMBL/GenBank/DDBJ whole genome shotgun (WGS) entry which is preliminary data.</text>
</comment>
<keyword evidence="1" id="KW-0704">Schiff base</keyword>
<dbReference type="GeneID" id="30016873"/>
<keyword evidence="2" id="KW-0570">Pentose shunt</keyword>
<dbReference type="STRING" id="1081104.A0A168EDE7"/>
<dbReference type="PANTHER" id="PTHR10683">
    <property type="entry name" value="TRANSALDOLASE"/>
    <property type="match status" value="1"/>
</dbReference>
<dbReference type="PROSITE" id="PS00958">
    <property type="entry name" value="TRANSALDOLASE_2"/>
    <property type="match status" value="1"/>
</dbReference>
<dbReference type="UniPathway" id="UPA00115">
    <property type="reaction ID" value="UER00414"/>
</dbReference>
<dbReference type="GO" id="GO:0004801">
    <property type="term" value="F:transaldolase activity"/>
    <property type="evidence" value="ECO:0007669"/>
    <property type="project" value="UniProtKB-EC"/>
</dbReference>
<protein>
    <recommendedName>
        <fullName evidence="2">Transaldolase</fullName>
        <ecNumber evidence="2">2.2.1.2</ecNumber>
    </recommendedName>
</protein>
<dbReference type="InterPro" id="IPR013785">
    <property type="entry name" value="Aldolase_TIM"/>
</dbReference>
<dbReference type="InterPro" id="IPR001585">
    <property type="entry name" value="TAL/FSA"/>
</dbReference>
<reference evidence="3 4" key="1">
    <citation type="journal article" date="2016" name="Genome Biol. Evol.">
        <title>Divergent and convergent evolution of fungal pathogenicity.</title>
        <authorList>
            <person name="Shang Y."/>
            <person name="Xiao G."/>
            <person name="Zheng P."/>
            <person name="Cen K."/>
            <person name="Zhan S."/>
            <person name="Wang C."/>
        </authorList>
    </citation>
    <scope>NUCLEOTIDE SEQUENCE [LARGE SCALE GENOMIC DNA]</scope>
    <source>
        <strain evidence="3 4">ARSEF 2679</strain>
    </source>
</reference>
<dbReference type="Gene3D" id="3.20.20.70">
    <property type="entry name" value="Aldolase class I"/>
    <property type="match status" value="1"/>
</dbReference>
<dbReference type="SUPFAM" id="SSF51569">
    <property type="entry name" value="Aldolase"/>
    <property type="match status" value="1"/>
</dbReference>
<keyword evidence="4" id="KW-1185">Reference proteome</keyword>
<evidence type="ECO:0000256" key="1">
    <source>
        <dbReference type="ARBA" id="ARBA00023270"/>
    </source>
</evidence>
<evidence type="ECO:0000256" key="2">
    <source>
        <dbReference type="RuleBase" id="RU000501"/>
    </source>
</evidence>
<dbReference type="PANTHER" id="PTHR10683:SF34">
    <property type="entry name" value="TRANSALDOLASE"/>
    <property type="match status" value="1"/>
</dbReference>
<evidence type="ECO:0000313" key="4">
    <source>
        <dbReference type="Proteomes" id="UP000076744"/>
    </source>
</evidence>
<gene>
    <name evidence="3" type="ORF">ISF_00581</name>
</gene>
<comment type="pathway">
    <text evidence="2">Carbohydrate degradation; pentose phosphate pathway; D-glyceraldehyde 3-phosphate and beta-D-fructose 6-phosphate from D-ribose 5-phosphate and D-xylulose 5-phosphate (non-oxidative stage): step 2/3.</text>
</comment>
<dbReference type="Proteomes" id="UP000076744">
    <property type="component" value="Unassembled WGS sequence"/>
</dbReference>
<dbReference type="GO" id="GO:0009052">
    <property type="term" value="P:pentose-phosphate shunt, non-oxidative branch"/>
    <property type="evidence" value="ECO:0007669"/>
    <property type="project" value="TreeGrafter"/>
</dbReference>
<accession>A0A168EDE7</accession>
<dbReference type="Pfam" id="PF00923">
    <property type="entry name" value="TAL_FSA"/>
    <property type="match status" value="1"/>
</dbReference>
<organism evidence="3 4">
    <name type="scientific">Cordyceps fumosorosea (strain ARSEF 2679)</name>
    <name type="common">Isaria fumosorosea</name>
    <dbReference type="NCBI Taxonomy" id="1081104"/>
    <lineage>
        <taxon>Eukaryota</taxon>
        <taxon>Fungi</taxon>
        <taxon>Dikarya</taxon>
        <taxon>Ascomycota</taxon>
        <taxon>Pezizomycotina</taxon>
        <taxon>Sordariomycetes</taxon>
        <taxon>Hypocreomycetidae</taxon>
        <taxon>Hypocreales</taxon>
        <taxon>Cordycipitaceae</taxon>
        <taxon>Cordyceps</taxon>
    </lineage>
</organism>
<dbReference type="GO" id="GO:0005975">
    <property type="term" value="P:carbohydrate metabolic process"/>
    <property type="evidence" value="ECO:0007669"/>
    <property type="project" value="InterPro"/>
</dbReference>
<dbReference type="OrthoDB" id="1711136at2759"/>
<sequence length="187" mass="21030">MVKLQLEFLPYTTGYVHVQTNPKLFFSTERTVKNGPRIASIFKELVADKYANRLCVKVPATWEGLQACRALEAQGIPTLATTMFCMEQASLAADANCTYIAPYVNELRVHFDKGFVDEHKAFDFCAETQRYYENIQANTQLLAASLTSVEEVMQLAGVHHITVSPPLLRELASTPADLWQSYCLNVF</sequence>
<keyword evidence="2" id="KW-0808">Transferase</keyword>
<dbReference type="AlphaFoldDB" id="A0A168EDE7"/>
<dbReference type="InterPro" id="IPR018225">
    <property type="entry name" value="Transaldolase_AS"/>
</dbReference>
<dbReference type="EC" id="2.2.1.2" evidence="2"/>
<dbReference type="EMBL" id="AZHB01000001">
    <property type="protein sequence ID" value="OAA73680.1"/>
    <property type="molecule type" value="Genomic_DNA"/>
</dbReference>
<dbReference type="RefSeq" id="XP_018708638.1">
    <property type="nucleotide sequence ID" value="XM_018844188.1"/>
</dbReference>
<comment type="catalytic activity">
    <reaction evidence="2">
        <text>D-sedoheptulose 7-phosphate + D-glyceraldehyde 3-phosphate = D-erythrose 4-phosphate + beta-D-fructose 6-phosphate</text>
        <dbReference type="Rhea" id="RHEA:17053"/>
        <dbReference type="ChEBI" id="CHEBI:16897"/>
        <dbReference type="ChEBI" id="CHEBI:57483"/>
        <dbReference type="ChEBI" id="CHEBI:57634"/>
        <dbReference type="ChEBI" id="CHEBI:59776"/>
        <dbReference type="EC" id="2.2.1.2"/>
    </reaction>
</comment>